<dbReference type="GO" id="GO:0030234">
    <property type="term" value="F:enzyme regulator activity"/>
    <property type="evidence" value="ECO:0007669"/>
    <property type="project" value="InterPro"/>
</dbReference>
<dbReference type="GO" id="GO:0006808">
    <property type="term" value="P:regulation of nitrogen utilization"/>
    <property type="evidence" value="ECO:0007669"/>
    <property type="project" value="InterPro"/>
</dbReference>
<keyword evidence="3" id="KW-1185">Reference proteome</keyword>
<dbReference type="GO" id="GO:0005524">
    <property type="term" value="F:ATP binding"/>
    <property type="evidence" value="ECO:0007669"/>
    <property type="project" value="TreeGrafter"/>
</dbReference>
<dbReference type="PROSITE" id="PS51343">
    <property type="entry name" value="PII_GLNB_DOM"/>
    <property type="match status" value="1"/>
</dbReference>
<feature type="modified residue" description="O-UMP-tyrosine" evidence="1">
    <location>
        <position position="52"/>
    </location>
</feature>
<evidence type="ECO:0000313" key="2">
    <source>
        <dbReference type="EMBL" id="CUU65591.1"/>
    </source>
</evidence>
<evidence type="ECO:0000313" key="3">
    <source>
        <dbReference type="Proteomes" id="UP000182498"/>
    </source>
</evidence>
<protein>
    <submittedName>
        <fullName evidence="2">Nitrogen regulatory protein P-II family</fullName>
    </submittedName>
</protein>
<keyword evidence="1" id="KW-0597">Phosphoprotein</keyword>
<dbReference type="PANTHER" id="PTHR30115:SF11">
    <property type="entry name" value="NITROGEN REGULATORY PROTEIN P-II HOMOLOG"/>
    <property type="match status" value="1"/>
</dbReference>
<dbReference type="AlphaFoldDB" id="A0A0X2NLI0"/>
<sequence length="115" mass="12153">MLKLVTAVIKGTRLDAVTTALADKGIGGLTVTEVLGYGNQGGRKEVYRGREYTENFLPKSKIEVIVPADAVENIIETVVQAARTGAGEIGDGKVWASELTGLVRVRTGEHGTDAL</sequence>
<dbReference type="SUPFAM" id="SSF54913">
    <property type="entry name" value="GlnB-like"/>
    <property type="match status" value="1"/>
</dbReference>
<dbReference type="OrthoDB" id="9802729at2"/>
<dbReference type="PRINTS" id="PR00340">
    <property type="entry name" value="PIIGLNB"/>
</dbReference>
<dbReference type="PANTHER" id="PTHR30115">
    <property type="entry name" value="NITROGEN REGULATORY PROTEIN P-II"/>
    <property type="match status" value="1"/>
</dbReference>
<dbReference type="Proteomes" id="UP000182498">
    <property type="component" value="Unassembled WGS sequence"/>
</dbReference>
<gene>
    <name evidence="2" type="ORF">CVAR292_00919</name>
</gene>
<dbReference type="InterPro" id="IPR002187">
    <property type="entry name" value="N-reg_PII"/>
</dbReference>
<dbReference type="EMBL" id="FAUH01000005">
    <property type="protein sequence ID" value="CUU65591.1"/>
    <property type="molecule type" value="Genomic_DNA"/>
</dbReference>
<evidence type="ECO:0000256" key="1">
    <source>
        <dbReference type="PIRSR" id="PIRSR602187-50"/>
    </source>
</evidence>
<proteinExistence type="predicted"/>
<dbReference type="GO" id="GO:0005829">
    <property type="term" value="C:cytosol"/>
    <property type="evidence" value="ECO:0007669"/>
    <property type="project" value="TreeGrafter"/>
</dbReference>
<name>A0A0X2NLI0_9CORY</name>
<dbReference type="Pfam" id="PF00543">
    <property type="entry name" value="P-II"/>
    <property type="match status" value="1"/>
</dbReference>
<dbReference type="InterPro" id="IPR011322">
    <property type="entry name" value="N-reg_PII-like_a/b"/>
</dbReference>
<dbReference type="SMART" id="SM00938">
    <property type="entry name" value="P-II"/>
    <property type="match status" value="1"/>
</dbReference>
<reference evidence="3" key="1">
    <citation type="submission" date="2015-11" db="EMBL/GenBank/DDBJ databases">
        <authorList>
            <person name="Dugat-Bony E."/>
        </authorList>
    </citation>
    <scope>NUCLEOTIDE SEQUENCE [LARGE SCALE GENOMIC DNA]</scope>
    <source>
        <strain evidence="3">Mu292</strain>
    </source>
</reference>
<dbReference type="Gene3D" id="3.30.70.120">
    <property type="match status" value="1"/>
</dbReference>
<accession>A0A0X2NLI0</accession>
<dbReference type="InterPro" id="IPR015867">
    <property type="entry name" value="N-reg_PII/ATP_PRibTrfase_C"/>
</dbReference>
<organism evidence="2 3">
    <name type="scientific">Corynebacterium variabile</name>
    <dbReference type="NCBI Taxonomy" id="1727"/>
    <lineage>
        <taxon>Bacteria</taxon>
        <taxon>Bacillati</taxon>
        <taxon>Actinomycetota</taxon>
        <taxon>Actinomycetes</taxon>
        <taxon>Mycobacteriales</taxon>
        <taxon>Corynebacteriaceae</taxon>
        <taxon>Corynebacterium</taxon>
    </lineage>
</organism>